<dbReference type="SUPFAM" id="SSF50630">
    <property type="entry name" value="Acid proteases"/>
    <property type="match status" value="1"/>
</dbReference>
<dbReference type="KEGG" id="bmic:BMR1_01G02485"/>
<feature type="signal peptide" evidence="8">
    <location>
        <begin position="1"/>
        <end position="15"/>
    </location>
</feature>
<keyword evidence="4 7" id="KW-0378">Hydrolase</keyword>
<dbReference type="GeneID" id="24423571"/>
<protein>
    <submittedName>
        <fullName evidence="10">Cathepsin E-B</fullName>
        <ecNumber evidence="10">3.4.23.34</ecNumber>
    </submittedName>
</protein>
<dbReference type="InterPro" id="IPR001969">
    <property type="entry name" value="Aspartic_peptidase_AS"/>
</dbReference>
<evidence type="ECO:0000256" key="4">
    <source>
        <dbReference type="ARBA" id="ARBA00022801"/>
    </source>
</evidence>
<evidence type="ECO:0000256" key="6">
    <source>
        <dbReference type="PIRSR" id="PIRSR601461-2"/>
    </source>
</evidence>
<keyword evidence="11" id="KW-1185">Reference proteome</keyword>
<keyword evidence="2 7" id="KW-0645">Protease</keyword>
<feature type="active site" evidence="5">
    <location>
        <position position="307"/>
    </location>
</feature>
<evidence type="ECO:0000259" key="9">
    <source>
        <dbReference type="PROSITE" id="PS51767"/>
    </source>
</evidence>
<dbReference type="InterPro" id="IPR033121">
    <property type="entry name" value="PEPTIDASE_A1"/>
</dbReference>
<dbReference type="PANTHER" id="PTHR47966:SF51">
    <property type="entry name" value="BETA-SITE APP-CLEAVING ENZYME, ISOFORM A-RELATED"/>
    <property type="match status" value="1"/>
</dbReference>
<dbReference type="PROSITE" id="PS00141">
    <property type="entry name" value="ASP_PROTEASE"/>
    <property type="match status" value="1"/>
</dbReference>
<keyword evidence="6" id="KW-1015">Disulfide bond</keyword>
<dbReference type="InterPro" id="IPR021109">
    <property type="entry name" value="Peptidase_aspartic_dom_sf"/>
</dbReference>
<evidence type="ECO:0000256" key="3">
    <source>
        <dbReference type="ARBA" id="ARBA00022750"/>
    </source>
</evidence>
<dbReference type="RefSeq" id="XP_021337483.1">
    <property type="nucleotide sequence ID" value="XM_021482893.1"/>
</dbReference>
<sequence>MMLFLLLQCATISLAKNSCRGTGVIDVLERQRCVNSRSSNFLESQLFSMPTHYVQLYTKTSSFENAKKLHQMLIREDPASIEELINFHNSQYFGKIKVGTPGKDFVVVFDTGSSQLWIPSIKCSDGCENHERFDPKNSTTYKSQNGDNGDKAISSIKYGSGECVLELGYDEVRVGNLVVKNQSIGLALKESKHPFGDLPFDGLVGLGLPEIGSNGSFDDKNSPLMDSIKHQNLLKNNIFAFYMSEDTNINGALSFGSVDPKHIKPGHVPLWFPLISTDYWEVAIEDILIDDKSFGACGDNGCKAAVDTGSSLITTPSILALELYDRIKAASDCSNYTELPKISIMMKTVDGKTAMLDLDRDDYMFKDEENSECLMGIIPMDVPMPRGPLIVLGTNFIRRYLAIFDRDKLRIGLVAANRKKVKVKA</sequence>
<dbReference type="OrthoDB" id="771136at2759"/>
<feature type="domain" description="Peptidase A1" evidence="9">
    <location>
        <begin position="92"/>
        <end position="414"/>
    </location>
</feature>
<dbReference type="PROSITE" id="PS51767">
    <property type="entry name" value="PEPTIDASE_A1"/>
    <property type="match status" value="1"/>
</dbReference>
<evidence type="ECO:0000256" key="8">
    <source>
        <dbReference type="SAM" id="SignalP"/>
    </source>
</evidence>
<evidence type="ECO:0000256" key="1">
    <source>
        <dbReference type="ARBA" id="ARBA00007447"/>
    </source>
</evidence>
<dbReference type="FunFam" id="2.40.70.10:FF:000115">
    <property type="entry name" value="Lysosomal aspartic protease"/>
    <property type="match status" value="1"/>
</dbReference>
<feature type="active site" evidence="5">
    <location>
        <position position="110"/>
    </location>
</feature>
<evidence type="ECO:0000256" key="7">
    <source>
        <dbReference type="RuleBase" id="RU000454"/>
    </source>
</evidence>
<dbReference type="GO" id="GO:0004190">
    <property type="term" value="F:aspartic-type endopeptidase activity"/>
    <property type="evidence" value="ECO:0007669"/>
    <property type="project" value="UniProtKB-KW"/>
</dbReference>
<evidence type="ECO:0000313" key="10">
    <source>
        <dbReference type="EMBL" id="SIO73382.1"/>
    </source>
</evidence>
<reference evidence="10 11" key="3">
    <citation type="journal article" date="2016" name="Sci. Rep.">
        <title>Genome-wide diversity and gene expression profiling of Babesia microti isolates identify polymorphic genes that mediate host-pathogen interactions.</title>
        <authorList>
            <person name="Silva J.C."/>
            <person name="Cornillot E."/>
            <person name="McCracken C."/>
            <person name="Usmani-Brown S."/>
            <person name="Dwivedi A."/>
            <person name="Ifeonu O.O."/>
            <person name="Crabtree J."/>
            <person name="Gotia H.T."/>
            <person name="Virji A.Z."/>
            <person name="Reynes C."/>
            <person name="Colinge J."/>
            <person name="Kumar V."/>
            <person name="Lawres L."/>
            <person name="Pazzi J.E."/>
            <person name="Pablo J.V."/>
            <person name="Hung C."/>
            <person name="Brancato J."/>
            <person name="Kumari P."/>
            <person name="Orvis J."/>
            <person name="Tretina K."/>
            <person name="Chibucos M."/>
            <person name="Ott S."/>
            <person name="Sadzewicz L."/>
            <person name="Sengamalay N."/>
            <person name="Shetty A.C."/>
            <person name="Su Q."/>
            <person name="Tallon L."/>
            <person name="Fraser C.M."/>
            <person name="Frutos R."/>
            <person name="Molina D.M."/>
            <person name="Krause P.J."/>
            <person name="Ben Mamoun C."/>
        </authorList>
    </citation>
    <scope>NUCLEOTIDE SEQUENCE [LARGE SCALE GENOMIC DNA]</scope>
    <source>
        <strain evidence="10 11">RI</strain>
    </source>
</reference>
<accession>A0A1N6LWY7</accession>
<comment type="similarity">
    <text evidence="1 7">Belongs to the peptidase A1 family.</text>
</comment>
<dbReference type="GO" id="GO:0016485">
    <property type="term" value="P:protein processing"/>
    <property type="evidence" value="ECO:0007669"/>
    <property type="project" value="UniProtKB-ARBA"/>
</dbReference>
<evidence type="ECO:0000256" key="5">
    <source>
        <dbReference type="PIRSR" id="PIRSR601461-1"/>
    </source>
</evidence>
<feature type="disulfide bond" evidence="6">
    <location>
        <begin position="123"/>
        <end position="127"/>
    </location>
</feature>
<evidence type="ECO:0000313" key="11">
    <source>
        <dbReference type="Proteomes" id="UP000002899"/>
    </source>
</evidence>
<dbReference type="EMBL" id="FO082871">
    <property type="protein sequence ID" value="SIO73382.1"/>
    <property type="molecule type" value="Genomic_DNA"/>
</dbReference>
<dbReference type="Gene3D" id="2.40.70.10">
    <property type="entry name" value="Acid Proteases"/>
    <property type="match status" value="2"/>
</dbReference>
<dbReference type="EC" id="3.4.23.34" evidence="10"/>
<dbReference type="PRINTS" id="PR00792">
    <property type="entry name" value="PEPSIN"/>
</dbReference>
<keyword evidence="3 7" id="KW-0064">Aspartyl protease</keyword>
<gene>
    <name evidence="10" type="ORF">BMR1_01G02485</name>
</gene>
<proteinExistence type="inferred from homology"/>
<dbReference type="VEuPathDB" id="PiroplasmaDB:BMR1_01G02485"/>
<dbReference type="InterPro" id="IPR001461">
    <property type="entry name" value="Aspartic_peptidase_A1"/>
</dbReference>
<organism evidence="10 11">
    <name type="scientific">Babesia microti (strain RI)</name>
    <dbReference type="NCBI Taxonomy" id="1133968"/>
    <lineage>
        <taxon>Eukaryota</taxon>
        <taxon>Sar</taxon>
        <taxon>Alveolata</taxon>
        <taxon>Apicomplexa</taxon>
        <taxon>Aconoidasida</taxon>
        <taxon>Piroplasmida</taxon>
        <taxon>Babesiidae</taxon>
        <taxon>Babesia</taxon>
    </lineage>
</organism>
<keyword evidence="8" id="KW-0732">Signal</keyword>
<dbReference type="Proteomes" id="UP000002899">
    <property type="component" value="Chromosome I"/>
</dbReference>
<dbReference type="AlphaFoldDB" id="A0A1N6LWY7"/>
<name>A0A1N6LWY7_BABMR</name>
<dbReference type="Pfam" id="PF00026">
    <property type="entry name" value="Asp"/>
    <property type="match status" value="1"/>
</dbReference>
<reference evidence="10 11" key="2">
    <citation type="journal article" date="2013" name="PLoS ONE">
        <title>Whole genome mapping and re-organization of the nuclear and mitochondrial genomes of Babesia microti isolates.</title>
        <authorList>
            <person name="Cornillot E."/>
            <person name="Dassouli A."/>
            <person name="Garg A."/>
            <person name="Pachikara N."/>
            <person name="Randazzo S."/>
            <person name="Depoix D."/>
            <person name="Carcy B."/>
            <person name="Delbecq S."/>
            <person name="Frutos R."/>
            <person name="Silva J.C."/>
            <person name="Sutton R."/>
            <person name="Krause P.J."/>
            <person name="Mamoun C.B."/>
        </authorList>
    </citation>
    <scope>NUCLEOTIDE SEQUENCE [LARGE SCALE GENOMIC DNA]</scope>
    <source>
        <strain evidence="10 11">RI</strain>
    </source>
</reference>
<feature type="chain" id="PRO_5012026137" evidence="8">
    <location>
        <begin position="16"/>
        <end position="425"/>
    </location>
</feature>
<evidence type="ECO:0000256" key="2">
    <source>
        <dbReference type="ARBA" id="ARBA00022670"/>
    </source>
</evidence>
<reference evidence="10 11" key="1">
    <citation type="journal article" date="2012" name="Nucleic Acids Res.">
        <title>Sequencing of the smallest Apicomplexan genome from the human pathogen Babesia microti.</title>
        <authorList>
            <person name="Cornillot E."/>
            <person name="Hadj-Kaddour K."/>
            <person name="Dassouli A."/>
            <person name="Noel B."/>
            <person name="Ranwez V."/>
            <person name="Vacherie B."/>
            <person name="Augagneur Y."/>
            <person name="Bres V."/>
            <person name="Duclos A."/>
            <person name="Randazzo S."/>
            <person name="Carcy B."/>
            <person name="Debierre-Grockiego F."/>
            <person name="Delbecq S."/>
            <person name="Moubri-Menage K."/>
            <person name="Shams-Eldin H."/>
            <person name="Usmani-Brown S."/>
            <person name="Bringaud F."/>
            <person name="Wincker P."/>
            <person name="Vivares C.P."/>
            <person name="Schwarz R.T."/>
            <person name="Schetters T.P."/>
            <person name="Krause P.J."/>
            <person name="Gorenflot A."/>
            <person name="Berry V."/>
            <person name="Barbe V."/>
            <person name="Ben Mamoun C."/>
        </authorList>
    </citation>
    <scope>NUCLEOTIDE SEQUENCE [LARGE SCALE GENOMIC DNA]</scope>
    <source>
        <strain evidence="10 11">RI</strain>
    </source>
</reference>
<dbReference type="PANTHER" id="PTHR47966">
    <property type="entry name" value="BETA-SITE APP-CLEAVING ENZYME, ISOFORM A-RELATED"/>
    <property type="match status" value="1"/>
</dbReference>